<evidence type="ECO:0000313" key="3">
    <source>
        <dbReference type="EMBL" id="TFL06170.1"/>
    </source>
</evidence>
<name>A0A5C3QZD1_9AGAR</name>
<evidence type="ECO:0000256" key="2">
    <source>
        <dbReference type="SAM" id="MobiDB-lite"/>
    </source>
</evidence>
<sequence>MSDPLASDAPSTLDVSILKDIAVKSLVDSLNSVNGAKTLVLDNSLSGPLGLITEVSLLKHHGVDKMFWLESGPLTASTTNVVYLCRPQIKYMKIIASHIKRHAQDKQKHVYHLILVPRESTLAKQILEEEGVLGDITISSYNLQFIPLAEDVISLENEKAFKELWVDGDETVIYESSQALLTMQKLFGRFPRIVGKGDYAGRLSHLLEQSRSTDDPAADTLVSAAGRIDCLIVLDRKVDMITPLLTQLTYEGLIDELVGIKNSHVDLPKSLVTPAAPSSSPQTSTGPSAATPPAHALREEAKKKYLLSAASDPLFSELRDLNFSSVGKKLSSVAHRLDEDYKARNKAKTVAQLRDFVGKLSGLQTEHQALRLHTGLSEMLVRLTRTAQFNKSLEIQQNLLATYDVPGQITAIEELIAQGADKQLVIRLLCLACLTGGGIKPKVLESIKREILQAYGYDLLSLLLSLESAPLSILHAAVSGTTGPQKYPYPTVQKSLRLLIDDDPDALEEIENDISFVYSGYAPISIRLVQCIAQKGGVLSNPAMDKDKSTSNAPQKSTLGKVQAHPIVGWKGFEDVIASIPGCTVDANLAGATAAGIPSLSLSAQSREHASTTVVFFLGGCTYTEIAALRWVGRQNIGRNFLIATTGIISGGGLVDSIAGGERDVAKPLVI</sequence>
<dbReference type="Gene3D" id="3.40.50.2060">
    <property type="match status" value="1"/>
</dbReference>
<dbReference type="InterPro" id="IPR036045">
    <property type="entry name" value="Sec1-like_sf"/>
</dbReference>
<evidence type="ECO:0000313" key="4">
    <source>
        <dbReference type="Proteomes" id="UP000305067"/>
    </source>
</evidence>
<keyword evidence="4" id="KW-1185">Reference proteome</keyword>
<dbReference type="InterPro" id="IPR027482">
    <property type="entry name" value="Sec1-like_dom2"/>
</dbReference>
<dbReference type="InterPro" id="IPR001619">
    <property type="entry name" value="Sec1-like"/>
</dbReference>
<dbReference type="InterPro" id="IPR043155">
    <property type="entry name" value="VPS33_dom3b"/>
</dbReference>
<organism evidence="3 4">
    <name type="scientific">Pterulicium gracile</name>
    <dbReference type="NCBI Taxonomy" id="1884261"/>
    <lineage>
        <taxon>Eukaryota</taxon>
        <taxon>Fungi</taxon>
        <taxon>Dikarya</taxon>
        <taxon>Basidiomycota</taxon>
        <taxon>Agaricomycotina</taxon>
        <taxon>Agaricomycetes</taxon>
        <taxon>Agaricomycetidae</taxon>
        <taxon>Agaricales</taxon>
        <taxon>Pleurotineae</taxon>
        <taxon>Pterulaceae</taxon>
        <taxon>Pterulicium</taxon>
    </lineage>
</organism>
<gene>
    <name evidence="3" type="ORF">BDV98DRAFT_141063</name>
</gene>
<dbReference type="Pfam" id="PF00995">
    <property type="entry name" value="Sec1"/>
    <property type="match status" value="1"/>
</dbReference>
<dbReference type="InterPro" id="IPR043154">
    <property type="entry name" value="Sec-1-like_dom1"/>
</dbReference>
<dbReference type="InterPro" id="IPR043127">
    <property type="entry name" value="Sec-1-like_dom3a"/>
</dbReference>
<protein>
    <submittedName>
        <fullName evidence="3">ATP binding protein</fullName>
    </submittedName>
</protein>
<feature type="region of interest" description="Disordered" evidence="2">
    <location>
        <begin position="271"/>
        <end position="294"/>
    </location>
</feature>
<evidence type="ECO:0000256" key="1">
    <source>
        <dbReference type="ARBA" id="ARBA00009884"/>
    </source>
</evidence>
<dbReference type="Proteomes" id="UP000305067">
    <property type="component" value="Unassembled WGS sequence"/>
</dbReference>
<comment type="similarity">
    <text evidence="1">Belongs to the STXBP/unc-18/SEC1 family.</text>
</comment>
<dbReference type="STRING" id="1884261.A0A5C3QZD1"/>
<feature type="compositionally biased region" description="Low complexity" evidence="2">
    <location>
        <begin position="273"/>
        <end position="294"/>
    </location>
</feature>
<dbReference type="Gene3D" id="3.40.50.1910">
    <property type="match status" value="1"/>
</dbReference>
<dbReference type="Gene3D" id="3.90.830.10">
    <property type="entry name" value="Syntaxin Binding Protein 1, Chain A, domain 2"/>
    <property type="match status" value="1"/>
</dbReference>
<dbReference type="SUPFAM" id="SSF56815">
    <property type="entry name" value="Sec1/munc18-like (SM) proteins"/>
    <property type="match status" value="1"/>
</dbReference>
<proteinExistence type="inferred from homology"/>
<dbReference type="GO" id="GO:0016192">
    <property type="term" value="P:vesicle-mediated transport"/>
    <property type="evidence" value="ECO:0007669"/>
    <property type="project" value="InterPro"/>
</dbReference>
<dbReference type="AlphaFoldDB" id="A0A5C3QZD1"/>
<dbReference type="Gene3D" id="1.25.40.850">
    <property type="match status" value="1"/>
</dbReference>
<reference evidence="3 4" key="1">
    <citation type="journal article" date="2019" name="Nat. Ecol. Evol.">
        <title>Megaphylogeny resolves global patterns of mushroom evolution.</title>
        <authorList>
            <person name="Varga T."/>
            <person name="Krizsan K."/>
            <person name="Foldi C."/>
            <person name="Dima B."/>
            <person name="Sanchez-Garcia M."/>
            <person name="Sanchez-Ramirez S."/>
            <person name="Szollosi G.J."/>
            <person name="Szarkandi J.G."/>
            <person name="Papp V."/>
            <person name="Albert L."/>
            <person name="Andreopoulos W."/>
            <person name="Angelini C."/>
            <person name="Antonin V."/>
            <person name="Barry K.W."/>
            <person name="Bougher N.L."/>
            <person name="Buchanan P."/>
            <person name="Buyck B."/>
            <person name="Bense V."/>
            <person name="Catcheside P."/>
            <person name="Chovatia M."/>
            <person name="Cooper J."/>
            <person name="Damon W."/>
            <person name="Desjardin D."/>
            <person name="Finy P."/>
            <person name="Geml J."/>
            <person name="Haridas S."/>
            <person name="Hughes K."/>
            <person name="Justo A."/>
            <person name="Karasinski D."/>
            <person name="Kautmanova I."/>
            <person name="Kiss B."/>
            <person name="Kocsube S."/>
            <person name="Kotiranta H."/>
            <person name="LaButti K.M."/>
            <person name="Lechner B.E."/>
            <person name="Liimatainen K."/>
            <person name="Lipzen A."/>
            <person name="Lukacs Z."/>
            <person name="Mihaltcheva S."/>
            <person name="Morgado L.N."/>
            <person name="Niskanen T."/>
            <person name="Noordeloos M.E."/>
            <person name="Ohm R.A."/>
            <person name="Ortiz-Santana B."/>
            <person name="Ovrebo C."/>
            <person name="Racz N."/>
            <person name="Riley R."/>
            <person name="Savchenko A."/>
            <person name="Shiryaev A."/>
            <person name="Soop K."/>
            <person name="Spirin V."/>
            <person name="Szebenyi C."/>
            <person name="Tomsovsky M."/>
            <person name="Tulloss R.E."/>
            <person name="Uehling J."/>
            <person name="Grigoriev I.V."/>
            <person name="Vagvolgyi C."/>
            <person name="Papp T."/>
            <person name="Martin F.M."/>
            <person name="Miettinen O."/>
            <person name="Hibbett D.S."/>
            <person name="Nagy L.G."/>
        </authorList>
    </citation>
    <scope>NUCLEOTIDE SEQUENCE [LARGE SCALE GENOMIC DNA]</scope>
    <source>
        <strain evidence="3 4">CBS 309.79</strain>
    </source>
</reference>
<dbReference type="OrthoDB" id="10262287at2759"/>
<dbReference type="PIRSF" id="PIRSF005715">
    <property type="entry name" value="VPS45_Sec1"/>
    <property type="match status" value="1"/>
</dbReference>
<dbReference type="PANTHER" id="PTHR11679">
    <property type="entry name" value="VESICLE PROTEIN SORTING-ASSOCIATED"/>
    <property type="match status" value="1"/>
</dbReference>
<dbReference type="EMBL" id="ML178815">
    <property type="protein sequence ID" value="TFL06170.1"/>
    <property type="molecule type" value="Genomic_DNA"/>
</dbReference>
<accession>A0A5C3QZD1</accession>